<evidence type="ECO:0000256" key="1">
    <source>
        <dbReference type="ARBA" id="ARBA00022723"/>
    </source>
</evidence>
<feature type="domain" description="4Fe-4S ferredoxin-type" evidence="4">
    <location>
        <begin position="226"/>
        <end position="258"/>
    </location>
</feature>
<keyword evidence="1" id="KW-0479">Metal-binding</keyword>
<gene>
    <name evidence="5" type="ordered locus">PTH_1406</name>
</gene>
<dbReference type="SUPFAM" id="SSF46548">
    <property type="entry name" value="alpha-helical ferredoxin"/>
    <property type="match status" value="1"/>
</dbReference>
<dbReference type="PROSITE" id="PS51379">
    <property type="entry name" value="4FE4S_FER_2"/>
    <property type="match status" value="2"/>
</dbReference>
<dbReference type="EMBL" id="AP009389">
    <property type="protein sequence ID" value="BAF59587.1"/>
    <property type="molecule type" value="Genomic_DNA"/>
</dbReference>
<dbReference type="PANTHER" id="PTHR40447:SF1">
    <property type="entry name" value="ANAEROBIC SULFITE REDUCTASE SUBUNIT A"/>
    <property type="match status" value="1"/>
</dbReference>
<dbReference type="eggNOG" id="COG1150">
    <property type="taxonomic scope" value="Bacteria"/>
</dbReference>
<feature type="domain" description="4Fe-4S ferredoxin-type" evidence="4">
    <location>
        <begin position="304"/>
        <end position="338"/>
    </location>
</feature>
<keyword evidence="3" id="KW-0411">Iron-sulfur</keyword>
<proteinExistence type="predicted"/>
<dbReference type="InterPro" id="IPR017896">
    <property type="entry name" value="4Fe4S_Fe-S-bd"/>
</dbReference>
<evidence type="ECO:0000313" key="5">
    <source>
        <dbReference type="EMBL" id="BAF59587.1"/>
    </source>
</evidence>
<dbReference type="PROSITE" id="PS00198">
    <property type="entry name" value="4FE4S_FER_1"/>
    <property type="match status" value="2"/>
</dbReference>
<dbReference type="GO" id="GO:0046872">
    <property type="term" value="F:metal ion binding"/>
    <property type="evidence" value="ECO:0007669"/>
    <property type="project" value="UniProtKB-KW"/>
</dbReference>
<evidence type="ECO:0000313" key="6">
    <source>
        <dbReference type="Proteomes" id="UP000006556"/>
    </source>
</evidence>
<dbReference type="PANTHER" id="PTHR40447">
    <property type="entry name" value="ANAEROBIC SULFITE REDUCTASE SUBUNIT A"/>
    <property type="match status" value="1"/>
</dbReference>
<keyword evidence="6" id="KW-1185">Reference proteome</keyword>
<dbReference type="Pfam" id="PF17179">
    <property type="entry name" value="Fer4_22"/>
    <property type="match status" value="1"/>
</dbReference>
<organism evidence="5 6">
    <name type="scientific">Pelotomaculum thermopropionicum (strain DSM 13744 / JCM 10971 / SI)</name>
    <dbReference type="NCBI Taxonomy" id="370438"/>
    <lineage>
        <taxon>Bacteria</taxon>
        <taxon>Bacillati</taxon>
        <taxon>Bacillota</taxon>
        <taxon>Clostridia</taxon>
        <taxon>Eubacteriales</taxon>
        <taxon>Desulfotomaculaceae</taxon>
        <taxon>Pelotomaculum</taxon>
    </lineage>
</organism>
<evidence type="ECO:0000259" key="4">
    <source>
        <dbReference type="PROSITE" id="PS51379"/>
    </source>
</evidence>
<evidence type="ECO:0000256" key="2">
    <source>
        <dbReference type="ARBA" id="ARBA00023004"/>
    </source>
</evidence>
<keyword evidence="2" id="KW-0408">Iron</keyword>
<dbReference type="InterPro" id="IPR009051">
    <property type="entry name" value="Helical_ferredxn"/>
</dbReference>
<dbReference type="HOGENOM" id="CLU_046702_0_0_9"/>
<sequence length="346" mass="38806">MDARVINKGQLPELLDRLAKDYALFAPVREEETVTLFKKVAGAKEVALDYTNSDVSPKGCLFPQTEKTFSYIYTGDSLQINKNEDVQNTVIFGARPCDVRSILSLDPVFEGKFVDDYYAARRQNTVIIGLSCNKVLSTCFCNAFNSGPCDGTGSDLLLTDLGDKYYVEVNTDKGKSFVEAYGQYFASQGAEQLAKAKEELAKTLEGQFIRQVDLGGVKEVLDENFELPYWDKVFKKCLGCGICTYVCPTCHCFDIFDFTTGDFTGERFRCWDSCMFPDFTLMAGGHNPRPTKKERVRNRFMHKLKYHLDRYNIAGCVGCGRCIAKCPVNIDITAIIKDLKEVGQNA</sequence>
<dbReference type="AlphaFoldDB" id="A5D2E5"/>
<name>A5D2E5_PELTS</name>
<dbReference type="STRING" id="370438.PTH_1406"/>
<accession>A5D2E5</accession>
<dbReference type="InterPro" id="IPR017900">
    <property type="entry name" value="4Fe4S_Fe_S_CS"/>
</dbReference>
<dbReference type="Gene3D" id="1.10.1060.10">
    <property type="entry name" value="Alpha-helical ferredoxin"/>
    <property type="match status" value="1"/>
</dbReference>
<dbReference type="Proteomes" id="UP000006556">
    <property type="component" value="Chromosome"/>
</dbReference>
<reference evidence="6" key="1">
    <citation type="journal article" date="2008" name="Genome Res.">
        <title>The genome of Pelotomaculum thermopropionicum reveals niche-associated evolution in anaerobic microbiota.</title>
        <authorList>
            <person name="Kosaka T."/>
            <person name="Kato S."/>
            <person name="Shimoyama T."/>
            <person name="Ishii S."/>
            <person name="Abe T."/>
            <person name="Watanabe K."/>
        </authorList>
    </citation>
    <scope>NUCLEOTIDE SEQUENCE [LARGE SCALE GENOMIC DNA]</scope>
    <source>
        <strain evidence="6">DSM 13744 / JCM 10971 / SI</strain>
    </source>
</reference>
<dbReference type="GO" id="GO:0051536">
    <property type="term" value="F:iron-sulfur cluster binding"/>
    <property type="evidence" value="ECO:0007669"/>
    <property type="project" value="UniProtKB-KW"/>
</dbReference>
<dbReference type="KEGG" id="pth:PTH_1406"/>
<protein>
    <recommendedName>
        <fullName evidence="4">4Fe-4S ferredoxin-type domain-containing protein</fullName>
    </recommendedName>
</protein>
<evidence type="ECO:0000256" key="3">
    <source>
        <dbReference type="ARBA" id="ARBA00023014"/>
    </source>
</evidence>